<keyword evidence="1" id="KW-0808">Transferase</keyword>
<reference evidence="3 4" key="1">
    <citation type="submission" date="2014-08" db="EMBL/GenBank/DDBJ databases">
        <title>Complete genome of a marine bacteria Jeotgalibacillus malaysiensis.</title>
        <authorList>
            <person name="Yaakop A.S."/>
            <person name="Chan K.-G."/>
            <person name="Goh K.M."/>
        </authorList>
    </citation>
    <scope>NUCLEOTIDE SEQUENCE [LARGE SCALE GENOMIC DNA]</scope>
    <source>
        <strain evidence="3 4">D5</strain>
    </source>
</reference>
<dbReference type="OrthoDB" id="9811589at2"/>
<keyword evidence="4" id="KW-1185">Reference proteome</keyword>
<dbReference type="GO" id="GO:0016740">
    <property type="term" value="F:transferase activity"/>
    <property type="evidence" value="ECO:0007669"/>
    <property type="project" value="UniProtKB-KW"/>
</dbReference>
<dbReference type="InterPro" id="IPR041698">
    <property type="entry name" value="Methyltransf_25"/>
</dbReference>
<accession>A0A0B5AS67</accession>
<dbReference type="Gene3D" id="2.20.25.110">
    <property type="entry name" value="S-adenosyl-L-methionine-dependent methyltransferases"/>
    <property type="match status" value="1"/>
</dbReference>
<evidence type="ECO:0000313" key="3">
    <source>
        <dbReference type="EMBL" id="AJD92926.1"/>
    </source>
</evidence>
<dbReference type="KEGG" id="jeo:JMA_36090"/>
<dbReference type="PANTHER" id="PTHR43861">
    <property type="entry name" value="TRANS-ACONITATE 2-METHYLTRANSFERASE-RELATED"/>
    <property type="match status" value="1"/>
</dbReference>
<organism evidence="3 4">
    <name type="scientific">Jeotgalibacillus malaysiensis</name>
    <dbReference type="NCBI Taxonomy" id="1508404"/>
    <lineage>
        <taxon>Bacteria</taxon>
        <taxon>Bacillati</taxon>
        <taxon>Bacillota</taxon>
        <taxon>Bacilli</taxon>
        <taxon>Bacillales</taxon>
        <taxon>Caryophanaceae</taxon>
        <taxon>Jeotgalibacillus</taxon>
    </lineage>
</organism>
<feature type="domain" description="Methyltransferase" evidence="2">
    <location>
        <begin position="38"/>
        <end position="133"/>
    </location>
</feature>
<dbReference type="STRING" id="1508404.JMA_36090"/>
<gene>
    <name evidence="3" type="ORF">JMA_36090</name>
</gene>
<dbReference type="Pfam" id="PF13649">
    <property type="entry name" value="Methyltransf_25"/>
    <property type="match status" value="1"/>
</dbReference>
<evidence type="ECO:0000259" key="2">
    <source>
        <dbReference type="Pfam" id="PF13649"/>
    </source>
</evidence>
<dbReference type="Gene3D" id="3.40.50.150">
    <property type="entry name" value="Vaccinia Virus protein VP39"/>
    <property type="match status" value="1"/>
</dbReference>
<evidence type="ECO:0000313" key="4">
    <source>
        <dbReference type="Proteomes" id="UP000031449"/>
    </source>
</evidence>
<dbReference type="CDD" id="cd02440">
    <property type="entry name" value="AdoMet_MTases"/>
    <property type="match status" value="1"/>
</dbReference>
<protein>
    <recommendedName>
        <fullName evidence="2">Methyltransferase domain-containing protein</fullName>
    </recommendedName>
</protein>
<dbReference type="BioCyc" id="JESP1508404:G14D9-12890-MONOMER"/>
<evidence type="ECO:0000256" key="1">
    <source>
        <dbReference type="ARBA" id="ARBA00022679"/>
    </source>
</evidence>
<dbReference type="InterPro" id="IPR029063">
    <property type="entry name" value="SAM-dependent_MTases_sf"/>
</dbReference>
<sequence>MNNSEEYDDPELYDKEYESYLPELPLLIKWASKNPGIIIDLACGTGRVTIPLAKEGFQVMGIDVHKGMLEAAQKKSSSAGIEIEWLAEDCTDLNIGIKVSLIYTVGNSFQHFLTNEAQDGLLRSVNRHLEDEGMLIFSTRFPGAEELLQPPEEEYWRSYQDGEFTVDVSTISHYDELEQVQHYTTIRKYKDRHDEIVNEKRTNISLRYVYPKEMERLLDLHGFEILNVYEDWKETPVKNESYEMVYVCRKIR</sequence>
<proteinExistence type="predicted"/>
<dbReference type="EMBL" id="CP009416">
    <property type="protein sequence ID" value="AJD92926.1"/>
    <property type="molecule type" value="Genomic_DNA"/>
</dbReference>
<dbReference type="SUPFAM" id="SSF53335">
    <property type="entry name" value="S-adenosyl-L-methionine-dependent methyltransferases"/>
    <property type="match status" value="1"/>
</dbReference>
<name>A0A0B5AS67_9BACL</name>
<dbReference type="HOGENOM" id="CLU_069129_7_0_9"/>
<dbReference type="Proteomes" id="UP000031449">
    <property type="component" value="Chromosome"/>
</dbReference>
<dbReference type="AlphaFoldDB" id="A0A0B5AS67"/>